<evidence type="ECO:0000313" key="2">
    <source>
        <dbReference type="EMBL" id="KPN29229.1"/>
    </source>
</evidence>
<dbReference type="STRING" id="699431.SY89_03463"/>
<proteinExistence type="predicted"/>
<sequence length="43" mass="4478">MFVPTNGLVALGAFGFGVLIALVGGLYPAYRAAWEPPVESLRG</sequence>
<name>A0A0P7HXW7_9EURY</name>
<protein>
    <submittedName>
        <fullName evidence="2">Uncharacterized protein</fullName>
    </submittedName>
</protein>
<dbReference type="AlphaFoldDB" id="A0A0P7HXW7"/>
<comment type="caution">
    <text evidence="2">The sequence shown here is derived from an EMBL/GenBank/DDBJ whole genome shotgun (WGS) entry which is preliminary data.</text>
</comment>
<organism evidence="2 3">
    <name type="scientific">Halolamina pelagica</name>
    <dbReference type="NCBI Taxonomy" id="699431"/>
    <lineage>
        <taxon>Archaea</taxon>
        <taxon>Methanobacteriati</taxon>
        <taxon>Methanobacteriota</taxon>
        <taxon>Stenosarchaea group</taxon>
        <taxon>Halobacteria</taxon>
        <taxon>Halobacteriales</taxon>
        <taxon>Haloferacaceae</taxon>
    </lineage>
</organism>
<gene>
    <name evidence="2" type="ORF">SY89_03463</name>
</gene>
<evidence type="ECO:0000256" key="1">
    <source>
        <dbReference type="SAM" id="Phobius"/>
    </source>
</evidence>
<dbReference type="Proteomes" id="UP000050535">
    <property type="component" value="Unassembled WGS sequence"/>
</dbReference>
<reference evidence="3" key="1">
    <citation type="submission" date="2013-11" db="EMBL/GenBank/DDBJ databases">
        <authorList>
            <person name="Hoang H.T."/>
            <person name="Killian M.L."/>
            <person name="Madson D.M."/>
            <person name="Arruda P.H.E."/>
            <person name="Sun D."/>
            <person name="Schwartz K.J."/>
            <person name="Yoon K."/>
        </authorList>
    </citation>
    <scope>NUCLEOTIDE SEQUENCE [LARGE SCALE GENOMIC DNA]</scope>
    <source>
        <strain evidence="3">CDK2</strain>
    </source>
</reference>
<feature type="transmembrane region" description="Helical" evidence="1">
    <location>
        <begin position="7"/>
        <end position="30"/>
    </location>
</feature>
<dbReference type="EMBL" id="LGUC01000002">
    <property type="protein sequence ID" value="KPN29229.1"/>
    <property type="molecule type" value="Genomic_DNA"/>
</dbReference>
<keyword evidence="1" id="KW-0812">Transmembrane</keyword>
<keyword evidence="1" id="KW-0472">Membrane</keyword>
<keyword evidence="1" id="KW-1133">Transmembrane helix</keyword>
<keyword evidence="3" id="KW-1185">Reference proteome</keyword>
<evidence type="ECO:0000313" key="3">
    <source>
        <dbReference type="Proteomes" id="UP000050535"/>
    </source>
</evidence>
<accession>A0A0P7HXW7</accession>